<sequence>MANFYLLHVFLAIGVLCAIAEADCNPLVNASCPAIPGLATNTYSVDFTQQTATPSDWIQAEGETVTYDSQNGATFTFANRYDAPYIWSRFYLLFGHVEVVVKIAKGEGIITAATLLSDDLDEVDWEWSGNNFDQSSGLVQTNYFGKGVTGDYDRSTTVSVSDPQDEFHTYTWDWTPSALTWSIDGTSIRTLTNNYQTTGDYQYPQTPSRIHLGVWDAGDPGNNPATIYWGGGTTNISLAPFSGYVKSVKVTTSTPCSSYQYPNSFNGTYEDVLCTNQTIIVPCTYSVAAGDNGQTIADSLGVTLDALKAANPNIDWDLLIVGQTLKVPGGDCPTSTTSTTRSTTSTTLSTTSTTLSTTSLSFNFANTSTTTSRTSNTTPSMISSNTSTVIITTTVTSSISLTSTSSAAPSSGPSQTAVATTASSASPTAALSTFNSVSLTSAAPTVTTAGTPAATSTQSATYSLYTVVAGDYGYEIASKLGCSFDALSAVNSGVDWDMLMPGQTLNIPCTVSGASSIGATVVSQPSATSAAGTGSISASGQSVVSSSGPGQQSPAAAATTGGVSVDSASAAATTLPDSSPAAATQSNTSIPGSIQSSAAPTALSNIADSSSTSCTTLPADSQAAATSTPYWSNSTVASSFVASNATSLSVMSSTAPTSPTASDFAAATTTVLPDDDDTSAAPTSQSTTTISGTTVTSTSSLLMSSQTTSDMSWHLAHNAQPGKTPAADLFEPAISTTSSLQQHPIPIVLGINSQDDEGNEFFRKEAQQDAYSLPEMRSPKLAHPETHLRQLRSPKVRVEREGQETQDHRYWSHEVFVPGFKIIASWAQSEAKEKDMETALAPLLIGAATMPTDDGSHLGKKKHG</sequence>
<proteinExistence type="predicted"/>
<dbReference type="SMART" id="SM00257">
    <property type="entry name" value="LysM"/>
    <property type="match status" value="2"/>
</dbReference>
<dbReference type="SUPFAM" id="SSF49899">
    <property type="entry name" value="Concanavalin A-like lectins/glucanases"/>
    <property type="match status" value="1"/>
</dbReference>
<dbReference type="EMBL" id="MU404358">
    <property type="protein sequence ID" value="KAI1610329.1"/>
    <property type="molecule type" value="Genomic_DNA"/>
</dbReference>
<dbReference type="PANTHER" id="PTHR10963:SF68">
    <property type="entry name" value="GLYCOSIDASE CRH1-RELATED"/>
    <property type="match status" value="1"/>
</dbReference>
<evidence type="ECO:0000256" key="1">
    <source>
        <dbReference type="SAM" id="MobiDB-lite"/>
    </source>
</evidence>
<feature type="region of interest" description="Disordered" evidence="1">
    <location>
        <begin position="672"/>
        <end position="703"/>
    </location>
</feature>
<organism evidence="5 6">
    <name type="scientific">Exophiala viscosa</name>
    <dbReference type="NCBI Taxonomy" id="2486360"/>
    <lineage>
        <taxon>Eukaryota</taxon>
        <taxon>Fungi</taxon>
        <taxon>Dikarya</taxon>
        <taxon>Ascomycota</taxon>
        <taxon>Pezizomycotina</taxon>
        <taxon>Eurotiomycetes</taxon>
        <taxon>Chaetothyriomycetidae</taxon>
        <taxon>Chaetothyriales</taxon>
        <taxon>Herpotrichiellaceae</taxon>
        <taxon>Exophiala</taxon>
    </lineage>
</organism>
<dbReference type="InterPro" id="IPR050546">
    <property type="entry name" value="Glycosyl_Hydrlase_16"/>
</dbReference>
<gene>
    <name evidence="5" type="ORF">EDD36DRAFT_467398</name>
</gene>
<dbReference type="AlphaFoldDB" id="A0AAN6IC74"/>
<dbReference type="GO" id="GO:0009277">
    <property type="term" value="C:fungal-type cell wall"/>
    <property type="evidence" value="ECO:0007669"/>
    <property type="project" value="TreeGrafter"/>
</dbReference>
<feature type="chain" id="PRO_5042979333" description="GH16 domain-containing protein" evidence="2">
    <location>
        <begin position="23"/>
        <end position="864"/>
    </location>
</feature>
<dbReference type="GO" id="GO:0004553">
    <property type="term" value="F:hydrolase activity, hydrolyzing O-glycosyl compounds"/>
    <property type="evidence" value="ECO:0007669"/>
    <property type="project" value="InterPro"/>
</dbReference>
<feature type="compositionally biased region" description="Low complexity" evidence="1">
    <location>
        <begin position="679"/>
        <end position="703"/>
    </location>
</feature>
<dbReference type="Proteomes" id="UP001203852">
    <property type="component" value="Unassembled WGS sequence"/>
</dbReference>
<feature type="domain" description="GH16" evidence="3">
    <location>
        <begin position="18"/>
        <end position="238"/>
    </location>
</feature>
<dbReference type="InterPro" id="IPR013320">
    <property type="entry name" value="ConA-like_dom_sf"/>
</dbReference>
<evidence type="ECO:0008006" key="7">
    <source>
        <dbReference type="Google" id="ProtNLM"/>
    </source>
</evidence>
<dbReference type="SUPFAM" id="SSF54106">
    <property type="entry name" value="LysM domain"/>
    <property type="match status" value="2"/>
</dbReference>
<dbReference type="InterPro" id="IPR036779">
    <property type="entry name" value="LysM_dom_sf"/>
</dbReference>
<feature type="region of interest" description="Disordered" evidence="1">
    <location>
        <begin position="330"/>
        <end position="349"/>
    </location>
</feature>
<keyword evidence="2" id="KW-0732">Signal</keyword>
<name>A0AAN6IC74_9EURO</name>
<dbReference type="GO" id="GO:0031505">
    <property type="term" value="P:fungal-type cell wall organization"/>
    <property type="evidence" value="ECO:0007669"/>
    <property type="project" value="TreeGrafter"/>
</dbReference>
<keyword evidence="6" id="KW-1185">Reference proteome</keyword>
<dbReference type="Gene3D" id="3.10.350.10">
    <property type="entry name" value="LysM domain"/>
    <property type="match status" value="2"/>
</dbReference>
<accession>A0AAN6IC74</accession>
<dbReference type="InterPro" id="IPR018392">
    <property type="entry name" value="LysM"/>
</dbReference>
<dbReference type="Gene3D" id="2.60.120.200">
    <property type="match status" value="1"/>
</dbReference>
<dbReference type="InterPro" id="IPR000757">
    <property type="entry name" value="Beta-glucanase-like"/>
</dbReference>
<dbReference type="PROSITE" id="PS51782">
    <property type="entry name" value="LYSM"/>
    <property type="match status" value="2"/>
</dbReference>
<evidence type="ECO:0000259" key="3">
    <source>
        <dbReference type="PROSITE" id="PS51762"/>
    </source>
</evidence>
<dbReference type="PROSITE" id="PS51762">
    <property type="entry name" value="GH16_2"/>
    <property type="match status" value="1"/>
</dbReference>
<feature type="compositionally biased region" description="Low complexity" evidence="1">
    <location>
        <begin position="334"/>
        <end position="349"/>
    </location>
</feature>
<feature type="compositionally biased region" description="Low complexity" evidence="1">
    <location>
        <begin position="530"/>
        <end position="574"/>
    </location>
</feature>
<dbReference type="GO" id="GO:0016757">
    <property type="term" value="F:glycosyltransferase activity"/>
    <property type="evidence" value="ECO:0007669"/>
    <property type="project" value="TreeGrafter"/>
</dbReference>
<feature type="signal peptide" evidence="2">
    <location>
        <begin position="1"/>
        <end position="22"/>
    </location>
</feature>
<reference evidence="5" key="1">
    <citation type="journal article" date="2022" name="bioRxiv">
        <title>Deciphering the potential niche of two novel black yeast fungi from a biological soil crust based on their genomes, phenotypes, and melanin regulation.</title>
        <authorList>
            <consortium name="DOE Joint Genome Institute"/>
            <person name="Carr E.C."/>
            <person name="Barton Q."/>
            <person name="Grambo S."/>
            <person name="Sullivan M."/>
            <person name="Renfro C.M."/>
            <person name="Kuo A."/>
            <person name="Pangilinan J."/>
            <person name="Lipzen A."/>
            <person name="Keymanesh K."/>
            <person name="Savage E."/>
            <person name="Barry K."/>
            <person name="Grigoriev I.V."/>
            <person name="Riekhof W.R."/>
            <person name="Harris S.S."/>
        </authorList>
    </citation>
    <scope>NUCLEOTIDE SEQUENCE</scope>
    <source>
        <strain evidence="5">JF 03-4F</strain>
    </source>
</reference>
<evidence type="ECO:0000313" key="5">
    <source>
        <dbReference type="EMBL" id="KAI1610329.1"/>
    </source>
</evidence>
<protein>
    <recommendedName>
        <fullName evidence="7">GH16 domain-containing protein</fullName>
    </recommendedName>
</protein>
<evidence type="ECO:0000256" key="2">
    <source>
        <dbReference type="SAM" id="SignalP"/>
    </source>
</evidence>
<feature type="region of interest" description="Disordered" evidence="1">
    <location>
        <begin position="530"/>
        <end position="596"/>
    </location>
</feature>
<evidence type="ECO:0000259" key="4">
    <source>
        <dbReference type="PROSITE" id="PS51782"/>
    </source>
</evidence>
<evidence type="ECO:0000313" key="6">
    <source>
        <dbReference type="Proteomes" id="UP001203852"/>
    </source>
</evidence>
<dbReference type="CDD" id="cd00118">
    <property type="entry name" value="LysM"/>
    <property type="match status" value="2"/>
</dbReference>
<comment type="caution">
    <text evidence="5">The sequence shown here is derived from an EMBL/GenBank/DDBJ whole genome shotgun (WGS) entry which is preliminary data.</text>
</comment>
<dbReference type="GO" id="GO:0005975">
    <property type="term" value="P:carbohydrate metabolic process"/>
    <property type="evidence" value="ECO:0007669"/>
    <property type="project" value="InterPro"/>
</dbReference>
<dbReference type="Pfam" id="PF01476">
    <property type="entry name" value="LysM"/>
    <property type="match status" value="2"/>
</dbReference>
<dbReference type="PANTHER" id="PTHR10963">
    <property type="entry name" value="GLYCOSYL HYDROLASE-RELATED"/>
    <property type="match status" value="1"/>
</dbReference>
<feature type="compositionally biased region" description="Polar residues" evidence="1">
    <location>
        <begin position="575"/>
        <end position="596"/>
    </location>
</feature>
<feature type="domain" description="LysM" evidence="4">
    <location>
        <begin position="283"/>
        <end position="327"/>
    </location>
</feature>
<feature type="domain" description="LysM" evidence="4">
    <location>
        <begin position="463"/>
        <end position="507"/>
    </location>
</feature>
<dbReference type="Pfam" id="PF00722">
    <property type="entry name" value="Glyco_hydro_16"/>
    <property type="match status" value="1"/>
</dbReference>